<dbReference type="Proteomes" id="UP001060215">
    <property type="component" value="Chromosome 10"/>
</dbReference>
<comment type="caution">
    <text evidence="1">The sequence shown here is derived from an EMBL/GenBank/DDBJ whole genome shotgun (WGS) entry which is preliminary data.</text>
</comment>
<gene>
    <name evidence="1" type="ORF">LOK49_LG10G01568</name>
</gene>
<reference evidence="1 2" key="1">
    <citation type="journal article" date="2022" name="Plant J.">
        <title>Chromosome-level genome of Camellia lanceoleosa provides a valuable resource for understanding genome evolution and self-incompatibility.</title>
        <authorList>
            <person name="Gong W."/>
            <person name="Xiao S."/>
            <person name="Wang L."/>
            <person name="Liao Z."/>
            <person name="Chang Y."/>
            <person name="Mo W."/>
            <person name="Hu G."/>
            <person name="Li W."/>
            <person name="Zhao G."/>
            <person name="Zhu H."/>
            <person name="Hu X."/>
            <person name="Ji K."/>
            <person name="Xiang X."/>
            <person name="Song Q."/>
            <person name="Yuan D."/>
            <person name="Jin S."/>
            <person name="Zhang L."/>
        </authorList>
    </citation>
    <scope>NUCLEOTIDE SEQUENCE [LARGE SCALE GENOMIC DNA]</scope>
    <source>
        <strain evidence="1">SQ_2022a</strain>
    </source>
</reference>
<dbReference type="EMBL" id="CM045767">
    <property type="protein sequence ID" value="KAI7996189.1"/>
    <property type="molecule type" value="Genomic_DNA"/>
</dbReference>
<keyword evidence="2" id="KW-1185">Reference proteome</keyword>
<evidence type="ECO:0000313" key="1">
    <source>
        <dbReference type="EMBL" id="KAI7996189.1"/>
    </source>
</evidence>
<protein>
    <submittedName>
        <fullName evidence="1">Uncharacterized protein</fullName>
    </submittedName>
</protein>
<proteinExistence type="predicted"/>
<accession>A0ACC0G5H4</accession>
<organism evidence="1 2">
    <name type="scientific">Camellia lanceoleosa</name>
    <dbReference type="NCBI Taxonomy" id="1840588"/>
    <lineage>
        <taxon>Eukaryota</taxon>
        <taxon>Viridiplantae</taxon>
        <taxon>Streptophyta</taxon>
        <taxon>Embryophyta</taxon>
        <taxon>Tracheophyta</taxon>
        <taxon>Spermatophyta</taxon>
        <taxon>Magnoliopsida</taxon>
        <taxon>eudicotyledons</taxon>
        <taxon>Gunneridae</taxon>
        <taxon>Pentapetalae</taxon>
        <taxon>asterids</taxon>
        <taxon>Ericales</taxon>
        <taxon>Theaceae</taxon>
        <taxon>Camellia</taxon>
    </lineage>
</organism>
<evidence type="ECO:0000313" key="2">
    <source>
        <dbReference type="Proteomes" id="UP001060215"/>
    </source>
</evidence>
<sequence length="126" mass="14003">MPSMETENSNVLRAEEIKLLANEAFKARLEEYGSAIQDMAMQYRMHQGLLKLIPNIRRHALQSETFVGDAASVTCFMGITSSVFSSLLKEKQDFILTSSVNTALNDEFSSVRSAVCRAFGVITCFP</sequence>
<name>A0ACC0G5H4_9ERIC</name>